<reference evidence="3 4" key="1">
    <citation type="submission" date="2018-07" db="EMBL/GenBank/DDBJ databases">
        <title>Genomic Encyclopedia of Type Strains, Phase III (KMG-III): the genomes of soil and plant-associated and newly described type strains.</title>
        <authorList>
            <person name="Whitman W."/>
        </authorList>
    </citation>
    <scope>NUCLEOTIDE SEQUENCE [LARGE SCALE GENOMIC DNA]</scope>
    <source>
        <strain evidence="3 4">CECT 7287</strain>
    </source>
</reference>
<dbReference type="InterPro" id="IPR023393">
    <property type="entry name" value="START-like_dom_sf"/>
</dbReference>
<evidence type="ECO:0000259" key="2">
    <source>
        <dbReference type="Pfam" id="PF08327"/>
    </source>
</evidence>
<dbReference type="Pfam" id="PF08327">
    <property type="entry name" value="AHSA1"/>
    <property type="match status" value="1"/>
</dbReference>
<dbReference type="EMBL" id="QRDZ01000016">
    <property type="protein sequence ID" value="RED75289.1"/>
    <property type="molecule type" value="Genomic_DNA"/>
</dbReference>
<dbReference type="Proteomes" id="UP000256977">
    <property type="component" value="Unassembled WGS sequence"/>
</dbReference>
<dbReference type="InterPro" id="IPR013538">
    <property type="entry name" value="ASHA1/2-like_C"/>
</dbReference>
<evidence type="ECO:0000313" key="3">
    <source>
        <dbReference type="EMBL" id="RED75289.1"/>
    </source>
</evidence>
<dbReference type="Gene3D" id="3.30.530.20">
    <property type="match status" value="1"/>
</dbReference>
<dbReference type="RefSeq" id="WP_181917811.1">
    <property type="nucleotide sequence ID" value="NZ_QRDZ01000016.1"/>
</dbReference>
<comment type="caution">
    <text evidence="3">The sequence shown here is derived from an EMBL/GenBank/DDBJ whole genome shotgun (WGS) entry which is preliminary data.</text>
</comment>
<evidence type="ECO:0000256" key="1">
    <source>
        <dbReference type="ARBA" id="ARBA00006817"/>
    </source>
</evidence>
<feature type="domain" description="Activator of Hsp90 ATPase homologue 1/2-like C-terminal" evidence="2">
    <location>
        <begin position="12"/>
        <end position="160"/>
    </location>
</feature>
<gene>
    <name evidence="3" type="ORF">DFP98_11691</name>
</gene>
<sequence>MSDQIEVKYTFNAPRNLVFKAFTDSQHLQNWWGPQGWTFQVAKADFRSGGTFHYSQQPADGDKMWVRFVYNEIIPTEKIVYTSFFSDAEGNKARAPFDAHWPMETLNSMTFIEDGEQTILTTIMAPLSPTEEEFKTYFSSQEMIHDGFTGTFDQLAAYLKNNSI</sequence>
<protein>
    <submittedName>
        <fullName evidence="3">Uncharacterized protein YndB with AHSA1/START domain</fullName>
    </submittedName>
</protein>
<keyword evidence="4" id="KW-1185">Reference proteome</keyword>
<name>A0A3D9JNA7_9BACL</name>
<evidence type="ECO:0000313" key="4">
    <source>
        <dbReference type="Proteomes" id="UP000256977"/>
    </source>
</evidence>
<organism evidence="3 4">
    <name type="scientific">Cohnella phaseoli</name>
    <dbReference type="NCBI Taxonomy" id="456490"/>
    <lineage>
        <taxon>Bacteria</taxon>
        <taxon>Bacillati</taxon>
        <taxon>Bacillota</taxon>
        <taxon>Bacilli</taxon>
        <taxon>Bacillales</taxon>
        <taxon>Paenibacillaceae</taxon>
        <taxon>Cohnella</taxon>
    </lineage>
</organism>
<accession>A0A3D9JNA7</accession>
<proteinExistence type="inferred from homology"/>
<comment type="similarity">
    <text evidence="1">Belongs to the AHA1 family.</text>
</comment>
<dbReference type="SUPFAM" id="SSF55961">
    <property type="entry name" value="Bet v1-like"/>
    <property type="match status" value="1"/>
</dbReference>
<dbReference type="AlphaFoldDB" id="A0A3D9JNA7"/>